<dbReference type="RefSeq" id="WP_207299510.1">
    <property type="nucleotide sequence ID" value="NZ_CP071444.1"/>
</dbReference>
<dbReference type="AlphaFoldDB" id="A0A975AHM3"/>
<dbReference type="Gene3D" id="1.20.1090.10">
    <property type="entry name" value="Dehydroquinate synthase-like - alpha domain"/>
    <property type="match status" value="1"/>
</dbReference>
<dbReference type="GO" id="GO:0004022">
    <property type="term" value="F:alcohol dehydrogenase (NAD+) activity"/>
    <property type="evidence" value="ECO:0007669"/>
    <property type="project" value="TreeGrafter"/>
</dbReference>
<dbReference type="CDD" id="cd14863">
    <property type="entry name" value="Fe-ADH-like"/>
    <property type="match status" value="1"/>
</dbReference>
<comment type="similarity">
    <text evidence="1">Belongs to the iron-containing alcohol dehydrogenase family.</text>
</comment>
<dbReference type="Pfam" id="PF00465">
    <property type="entry name" value="Fe-ADH"/>
    <property type="match status" value="1"/>
</dbReference>
<dbReference type="PANTHER" id="PTHR11496">
    <property type="entry name" value="ALCOHOL DEHYDROGENASE"/>
    <property type="match status" value="1"/>
</dbReference>
<dbReference type="GO" id="GO:0046872">
    <property type="term" value="F:metal ion binding"/>
    <property type="evidence" value="ECO:0007669"/>
    <property type="project" value="InterPro"/>
</dbReference>
<evidence type="ECO:0000256" key="1">
    <source>
        <dbReference type="ARBA" id="ARBA00007358"/>
    </source>
</evidence>
<dbReference type="InterPro" id="IPR056798">
    <property type="entry name" value="ADH_Fe_C"/>
</dbReference>
<protein>
    <submittedName>
        <fullName evidence="5">Iron-containing alcohol dehydrogenase</fullName>
    </submittedName>
</protein>
<feature type="domain" description="Fe-containing alcohol dehydrogenase-like C-terminal" evidence="4">
    <location>
        <begin position="182"/>
        <end position="376"/>
    </location>
</feature>
<dbReference type="PANTHER" id="PTHR11496:SF102">
    <property type="entry name" value="ALCOHOL DEHYDROGENASE 4"/>
    <property type="match status" value="1"/>
</dbReference>
<keyword evidence="6" id="KW-1185">Reference proteome</keyword>
<dbReference type="InterPro" id="IPR039697">
    <property type="entry name" value="Alcohol_dehydrogenase_Fe"/>
</dbReference>
<evidence type="ECO:0000259" key="4">
    <source>
        <dbReference type="Pfam" id="PF25137"/>
    </source>
</evidence>
<gene>
    <name evidence="5" type="ORF">J0B03_10245</name>
</gene>
<dbReference type="InterPro" id="IPR001670">
    <property type="entry name" value="ADH_Fe/GldA"/>
</dbReference>
<sequence>MARYGQITPIVFGEGTIHQLGEETKNFGCSKVLLISDEGVAKTQAYELGKASLMKAGVEVVEFTKVLPDPPDHIVNDGGALARAEKVDGLVAIGGGSPIDAAKAINILVHNEPPINRYFGNPVYEPGLPLIVVPTTSGTGSEVTMIGVLTDTVNDVKTSIIGKADLGILDPMITVSVPRRGTVSTGMDAFAHACESITTKDPNPKSQLLAEDAIRRICKYLERAAEDGSDVEARSNLMLASNFAGIAFNDALVHLGHAIAHSVGAKFHFVHGNICAVALPEVMIYAASIVPERVKIVGEAMGIEYEDDMIPQRIGEKTAQAIRDFLRRLEVPSLKEEGLDRAELIGIADMVLTDPTYHFVPKQLTKKEVEVILGKVYDNY</sequence>
<dbReference type="FunFam" id="3.40.50.1970:FF:000003">
    <property type="entry name" value="Alcohol dehydrogenase, iron-containing"/>
    <property type="match status" value="1"/>
</dbReference>
<dbReference type="EMBL" id="CP071444">
    <property type="protein sequence ID" value="QSX08168.1"/>
    <property type="molecule type" value="Genomic_DNA"/>
</dbReference>
<proteinExistence type="inferred from homology"/>
<evidence type="ECO:0000259" key="3">
    <source>
        <dbReference type="Pfam" id="PF00465"/>
    </source>
</evidence>
<feature type="domain" description="Alcohol dehydrogenase iron-type/glycerol dehydrogenase GldA" evidence="3">
    <location>
        <begin position="9"/>
        <end position="171"/>
    </location>
</feature>
<evidence type="ECO:0000313" key="6">
    <source>
        <dbReference type="Proteomes" id="UP000663499"/>
    </source>
</evidence>
<reference evidence="5" key="1">
    <citation type="submission" date="2021-03" db="EMBL/GenBank/DDBJ databases">
        <title>Alkalibacter marinus sp. nov., isolated from tidal flat sediment.</title>
        <authorList>
            <person name="Namirimu T."/>
            <person name="Yang J.-A."/>
            <person name="Yang S.-H."/>
            <person name="Kim Y.-J."/>
            <person name="Kwon K.K."/>
        </authorList>
    </citation>
    <scope>NUCLEOTIDE SEQUENCE</scope>
    <source>
        <strain evidence="5">ES005</strain>
    </source>
</reference>
<dbReference type="SUPFAM" id="SSF56796">
    <property type="entry name" value="Dehydroquinate synthase-like"/>
    <property type="match status" value="1"/>
</dbReference>
<dbReference type="KEGG" id="alka:J0B03_10245"/>
<organism evidence="5 6">
    <name type="scientific">Alkalibacter rhizosphaerae</name>
    <dbReference type="NCBI Taxonomy" id="2815577"/>
    <lineage>
        <taxon>Bacteria</taxon>
        <taxon>Bacillati</taxon>
        <taxon>Bacillota</taxon>
        <taxon>Clostridia</taxon>
        <taxon>Eubacteriales</taxon>
        <taxon>Eubacteriaceae</taxon>
        <taxon>Alkalibacter</taxon>
    </lineage>
</organism>
<dbReference type="Pfam" id="PF25137">
    <property type="entry name" value="ADH_Fe_C"/>
    <property type="match status" value="1"/>
</dbReference>
<name>A0A975AHM3_9FIRM</name>
<keyword evidence="2" id="KW-0560">Oxidoreductase</keyword>
<evidence type="ECO:0000256" key="2">
    <source>
        <dbReference type="ARBA" id="ARBA00023002"/>
    </source>
</evidence>
<accession>A0A975AHM3</accession>
<evidence type="ECO:0000313" key="5">
    <source>
        <dbReference type="EMBL" id="QSX08168.1"/>
    </source>
</evidence>
<dbReference type="Gene3D" id="3.40.50.1970">
    <property type="match status" value="1"/>
</dbReference>
<dbReference type="Proteomes" id="UP000663499">
    <property type="component" value="Chromosome"/>
</dbReference>